<sequence length="114" mass="12654">MSRVVSTLRRHKVLAAIFLVALTLALGFATVMAVHAIRFRDHVVERQPVESWMTIRYVARAWQVPPDEIGAALGVDRDTGRGRSLNEIAEMQGLTPEEAVAAVERVLALTRPRP</sequence>
<gene>
    <name evidence="1" type="ORF">C8D95_101622</name>
</gene>
<comment type="caution">
    <text evidence="1">The sequence shown here is derived from an EMBL/GenBank/DDBJ whole genome shotgun (WGS) entry which is preliminary data.</text>
</comment>
<keyword evidence="2" id="KW-1185">Reference proteome</keyword>
<protein>
    <submittedName>
        <fullName evidence="1">Uncharacterized protein</fullName>
    </submittedName>
</protein>
<accession>A0A316GFT4</accession>
<dbReference type="KEGG" id="salo:EF888_04550"/>
<evidence type="ECO:0000313" key="2">
    <source>
        <dbReference type="Proteomes" id="UP000245390"/>
    </source>
</evidence>
<name>A0A316GFT4_9RHOB</name>
<dbReference type="RefSeq" id="WP_109757652.1">
    <property type="nucleotide sequence ID" value="NZ_CP034588.1"/>
</dbReference>
<evidence type="ECO:0000313" key="1">
    <source>
        <dbReference type="EMBL" id="PWK58806.1"/>
    </source>
</evidence>
<dbReference type="OrthoDB" id="159440at2"/>
<dbReference type="Proteomes" id="UP000245390">
    <property type="component" value="Unassembled WGS sequence"/>
</dbReference>
<dbReference type="EMBL" id="QGGV01000001">
    <property type="protein sequence ID" value="PWK58806.1"/>
    <property type="molecule type" value="Genomic_DNA"/>
</dbReference>
<dbReference type="AlphaFoldDB" id="A0A316GFT4"/>
<proteinExistence type="predicted"/>
<organism evidence="1 2">
    <name type="scientific">Silicimonas algicola</name>
    <dbReference type="NCBI Taxonomy" id="1826607"/>
    <lineage>
        <taxon>Bacteria</taxon>
        <taxon>Pseudomonadati</taxon>
        <taxon>Pseudomonadota</taxon>
        <taxon>Alphaproteobacteria</taxon>
        <taxon>Rhodobacterales</taxon>
        <taxon>Paracoccaceae</taxon>
    </lineage>
</organism>
<reference evidence="1 2" key="1">
    <citation type="submission" date="2018-05" db="EMBL/GenBank/DDBJ databases">
        <title>Genomic Encyclopedia of Type Strains, Phase IV (KMG-IV): sequencing the most valuable type-strain genomes for metagenomic binning, comparative biology and taxonomic classification.</title>
        <authorList>
            <person name="Goeker M."/>
        </authorList>
    </citation>
    <scope>NUCLEOTIDE SEQUENCE [LARGE SCALE GENOMIC DNA]</scope>
    <source>
        <strain evidence="1 2">DSM 103371</strain>
    </source>
</reference>